<accession>A0A7W9LYP9</accession>
<comment type="caution">
    <text evidence="3">The sequence shown here is derived from an EMBL/GenBank/DDBJ whole genome shotgun (WGS) entry which is preliminary data.</text>
</comment>
<dbReference type="Proteomes" id="UP000552097">
    <property type="component" value="Unassembled WGS sequence"/>
</dbReference>
<feature type="signal peptide" evidence="2">
    <location>
        <begin position="1"/>
        <end position="18"/>
    </location>
</feature>
<feature type="region of interest" description="Disordered" evidence="1">
    <location>
        <begin position="132"/>
        <end position="167"/>
    </location>
</feature>
<evidence type="ECO:0000256" key="2">
    <source>
        <dbReference type="SAM" id="SignalP"/>
    </source>
</evidence>
<evidence type="ECO:0000313" key="4">
    <source>
        <dbReference type="Proteomes" id="UP000552097"/>
    </source>
</evidence>
<keyword evidence="2" id="KW-0732">Signal</keyword>
<sequence length="185" mass="19371">MRITTRVTLAGLALLALAGCGGGAEPQVASALGTESAAKPNATDEVTAYVDGVRAWVTCLRGEGLDVSDPDPTGTVTFPGDPAALKSDPKFAAAQEKCASLLPTVPEKVEEMRKPKMTPEEIEVRLQYARCMQQNGAPDFPDPGSDGYTPRDRQQWNQDSAGARQATRACASIIGAPENPGEGQG</sequence>
<dbReference type="PROSITE" id="PS51257">
    <property type="entry name" value="PROKAR_LIPOPROTEIN"/>
    <property type="match status" value="1"/>
</dbReference>
<feature type="chain" id="PRO_5039042240" description="Lipoprotein" evidence="2">
    <location>
        <begin position="19"/>
        <end position="185"/>
    </location>
</feature>
<organism evidence="3 4">
    <name type="scientific">Saccharothrix ecbatanensis</name>
    <dbReference type="NCBI Taxonomy" id="1105145"/>
    <lineage>
        <taxon>Bacteria</taxon>
        <taxon>Bacillati</taxon>
        <taxon>Actinomycetota</taxon>
        <taxon>Actinomycetes</taxon>
        <taxon>Pseudonocardiales</taxon>
        <taxon>Pseudonocardiaceae</taxon>
        <taxon>Saccharothrix</taxon>
    </lineage>
</organism>
<dbReference type="AlphaFoldDB" id="A0A7W9LYP9"/>
<evidence type="ECO:0000256" key="1">
    <source>
        <dbReference type="SAM" id="MobiDB-lite"/>
    </source>
</evidence>
<reference evidence="3 4" key="1">
    <citation type="submission" date="2020-08" db="EMBL/GenBank/DDBJ databases">
        <title>Sequencing the genomes of 1000 actinobacteria strains.</title>
        <authorList>
            <person name="Klenk H.-P."/>
        </authorList>
    </citation>
    <scope>NUCLEOTIDE SEQUENCE [LARGE SCALE GENOMIC DNA]</scope>
    <source>
        <strain evidence="3 4">DSM 45486</strain>
    </source>
</reference>
<evidence type="ECO:0000313" key="3">
    <source>
        <dbReference type="EMBL" id="MBB5801074.1"/>
    </source>
</evidence>
<keyword evidence="4" id="KW-1185">Reference proteome</keyword>
<dbReference type="EMBL" id="JACHMO010000001">
    <property type="protein sequence ID" value="MBB5801074.1"/>
    <property type="molecule type" value="Genomic_DNA"/>
</dbReference>
<evidence type="ECO:0008006" key="5">
    <source>
        <dbReference type="Google" id="ProtNLM"/>
    </source>
</evidence>
<proteinExistence type="predicted"/>
<protein>
    <recommendedName>
        <fullName evidence="5">Lipoprotein</fullName>
    </recommendedName>
</protein>
<dbReference type="RefSeq" id="WP_184916430.1">
    <property type="nucleotide sequence ID" value="NZ_JACHMO010000001.1"/>
</dbReference>
<gene>
    <name evidence="3" type="ORF">F4560_000842</name>
</gene>
<name>A0A7W9LYP9_9PSEU</name>